<dbReference type="EMBL" id="BTGU01000068">
    <property type="protein sequence ID" value="GMN57120.1"/>
    <property type="molecule type" value="Genomic_DNA"/>
</dbReference>
<comment type="caution">
    <text evidence="1">The sequence shown here is derived from an EMBL/GenBank/DDBJ whole genome shotgun (WGS) entry which is preliminary data.</text>
</comment>
<keyword evidence="2" id="KW-1185">Reference proteome</keyword>
<gene>
    <name evidence="1" type="ORF">TIFTF001_026230</name>
</gene>
<dbReference type="AlphaFoldDB" id="A0AA88DKV1"/>
<proteinExistence type="predicted"/>
<dbReference type="Proteomes" id="UP001187192">
    <property type="component" value="Unassembled WGS sequence"/>
</dbReference>
<protein>
    <submittedName>
        <fullName evidence="1">Uncharacterized protein</fullName>
    </submittedName>
</protein>
<evidence type="ECO:0000313" key="1">
    <source>
        <dbReference type="EMBL" id="GMN57120.1"/>
    </source>
</evidence>
<reference evidence="1" key="1">
    <citation type="submission" date="2023-07" db="EMBL/GenBank/DDBJ databases">
        <title>draft genome sequence of fig (Ficus carica).</title>
        <authorList>
            <person name="Takahashi T."/>
            <person name="Nishimura K."/>
        </authorList>
    </citation>
    <scope>NUCLEOTIDE SEQUENCE</scope>
</reference>
<organism evidence="1 2">
    <name type="scientific">Ficus carica</name>
    <name type="common">Common fig</name>
    <dbReference type="NCBI Taxonomy" id="3494"/>
    <lineage>
        <taxon>Eukaryota</taxon>
        <taxon>Viridiplantae</taxon>
        <taxon>Streptophyta</taxon>
        <taxon>Embryophyta</taxon>
        <taxon>Tracheophyta</taxon>
        <taxon>Spermatophyta</taxon>
        <taxon>Magnoliopsida</taxon>
        <taxon>eudicotyledons</taxon>
        <taxon>Gunneridae</taxon>
        <taxon>Pentapetalae</taxon>
        <taxon>rosids</taxon>
        <taxon>fabids</taxon>
        <taxon>Rosales</taxon>
        <taxon>Moraceae</taxon>
        <taxon>Ficeae</taxon>
        <taxon>Ficus</taxon>
    </lineage>
</organism>
<accession>A0AA88DKV1</accession>
<name>A0AA88DKV1_FICCA</name>
<sequence>MTLQGATSTVNNSIRVTVPSSTSSILVASPRVLIPALPTYIVPLGTEKTMERHVLQAIEHPATYEELIGRHGTTTFHSSDYDTTLPFKFHTLTLFKFDGTHCTCRSTTHCIDRTEYIIA</sequence>
<evidence type="ECO:0000313" key="2">
    <source>
        <dbReference type="Proteomes" id="UP001187192"/>
    </source>
</evidence>